<accession>Q1H0K6</accession>
<protein>
    <recommendedName>
        <fullName evidence="4">Lipoprotein</fullName>
    </recommendedName>
</protein>
<dbReference type="HOGENOM" id="CLU_1287618_0_0_4"/>
<dbReference type="EMBL" id="CP000284">
    <property type="protein sequence ID" value="ABE49981.1"/>
    <property type="molecule type" value="Genomic_DNA"/>
</dbReference>
<organism evidence="2 3">
    <name type="scientific">Methylobacillus flagellatus (strain ATCC 51484 / DSM 6875 / VKM B-1610 / KT)</name>
    <dbReference type="NCBI Taxonomy" id="265072"/>
    <lineage>
        <taxon>Bacteria</taxon>
        <taxon>Pseudomonadati</taxon>
        <taxon>Pseudomonadota</taxon>
        <taxon>Betaproteobacteria</taxon>
        <taxon>Nitrosomonadales</taxon>
        <taxon>Methylophilaceae</taxon>
        <taxon>Methylobacillus</taxon>
    </lineage>
</organism>
<dbReference type="STRING" id="265072.Mfla_1713"/>
<gene>
    <name evidence="2" type="ordered locus">Mfla_1713</name>
</gene>
<evidence type="ECO:0008006" key="4">
    <source>
        <dbReference type="Google" id="ProtNLM"/>
    </source>
</evidence>
<dbReference type="AlphaFoldDB" id="Q1H0K6"/>
<dbReference type="RefSeq" id="WP_011479935.1">
    <property type="nucleotide sequence ID" value="NC_007947.1"/>
</dbReference>
<sequence>MIIRYLHYLARIASVTLPTLMLAGCMGGPIVQQIASSVLMRVADKATSNAYEAYLLRDPSATTPRHDSSTMATIPGHTGTSAVTSPPPPQLDAYWSAFLNAGFTEIKPTSEPLPAHASDIPTGNGDTMTTSELVVVEVWSMLLGEEKAAILEQARLRGNDISHLQHSAQWQMAVGASIASPQSPVTFLIPPELGRIRSGQELLVEISGQDDLNVARYLIQPPRGFQQASSHAAISQP</sequence>
<keyword evidence="3" id="KW-1185">Reference proteome</keyword>
<evidence type="ECO:0000256" key="1">
    <source>
        <dbReference type="SAM" id="MobiDB-lite"/>
    </source>
</evidence>
<dbReference type="OrthoDB" id="8537122at2"/>
<dbReference type="eggNOG" id="ENOG5030XP5">
    <property type="taxonomic scope" value="Bacteria"/>
</dbReference>
<dbReference type="Proteomes" id="UP000002440">
    <property type="component" value="Chromosome"/>
</dbReference>
<reference evidence="2 3" key="1">
    <citation type="submission" date="2006-03" db="EMBL/GenBank/DDBJ databases">
        <title>Complete sequence of Methylobacillus flagellatus KT.</title>
        <authorList>
            <consortium name="US DOE Joint Genome Institute"/>
            <person name="Copeland A."/>
            <person name="Lucas S."/>
            <person name="Lapidus A."/>
            <person name="Barry K."/>
            <person name="Detter J.C."/>
            <person name="Glavina del Rio T."/>
            <person name="Hammon N."/>
            <person name="Israni S."/>
            <person name="Dalin E."/>
            <person name="Tice H."/>
            <person name="Pitluck S."/>
            <person name="Brettin T."/>
            <person name="Bruce D."/>
            <person name="Han C."/>
            <person name="Tapia R."/>
            <person name="Saunders E."/>
            <person name="Gilna P."/>
            <person name="Schmutz J."/>
            <person name="Larimer F."/>
            <person name="Land M."/>
            <person name="Kyrpides N."/>
            <person name="Anderson I."/>
            <person name="Richardson P."/>
        </authorList>
    </citation>
    <scope>NUCLEOTIDE SEQUENCE [LARGE SCALE GENOMIC DNA]</scope>
    <source>
        <strain evidence="3">KT / ATCC 51484 / DSM 6875</strain>
    </source>
</reference>
<evidence type="ECO:0000313" key="3">
    <source>
        <dbReference type="Proteomes" id="UP000002440"/>
    </source>
</evidence>
<proteinExistence type="predicted"/>
<evidence type="ECO:0000313" key="2">
    <source>
        <dbReference type="EMBL" id="ABE49981.1"/>
    </source>
</evidence>
<name>Q1H0K6_METFK</name>
<dbReference type="PROSITE" id="PS51257">
    <property type="entry name" value="PROKAR_LIPOPROTEIN"/>
    <property type="match status" value="1"/>
</dbReference>
<dbReference type="KEGG" id="mfa:Mfla_1713"/>
<feature type="region of interest" description="Disordered" evidence="1">
    <location>
        <begin position="61"/>
        <end position="86"/>
    </location>
</feature>